<evidence type="ECO:0000313" key="1">
    <source>
        <dbReference type="EMBL" id="VDP93225.1"/>
    </source>
</evidence>
<evidence type="ECO:0000313" key="2">
    <source>
        <dbReference type="Proteomes" id="UP000272942"/>
    </source>
</evidence>
<accession>A0A183B9R6</accession>
<reference evidence="3" key="1">
    <citation type="submission" date="2016-06" db="UniProtKB">
        <authorList>
            <consortium name="WormBaseParasite"/>
        </authorList>
    </citation>
    <scope>IDENTIFICATION</scope>
</reference>
<dbReference type="EMBL" id="UZAN01062424">
    <property type="protein sequence ID" value="VDP93225.1"/>
    <property type="molecule type" value="Genomic_DNA"/>
</dbReference>
<proteinExistence type="predicted"/>
<dbReference type="OrthoDB" id="6143588at2759"/>
<reference evidence="1 2" key="2">
    <citation type="submission" date="2018-11" db="EMBL/GenBank/DDBJ databases">
        <authorList>
            <consortium name="Pathogen Informatics"/>
        </authorList>
    </citation>
    <scope>NUCLEOTIDE SEQUENCE [LARGE SCALE GENOMIC DNA]</scope>
    <source>
        <strain evidence="1 2">Egypt</strain>
    </source>
</reference>
<gene>
    <name evidence="1" type="ORF">ECPE_LOCUS15953</name>
</gene>
<dbReference type="PANTHER" id="PTHR33395:SF22">
    <property type="entry name" value="REVERSE TRANSCRIPTASE DOMAIN-CONTAINING PROTEIN"/>
    <property type="match status" value="1"/>
</dbReference>
<name>A0A183B9R6_9TREM</name>
<dbReference type="AlphaFoldDB" id="A0A183B9R6"/>
<sequence length="260" mass="29000">MRKRQEPKRYYGYVQSKTALRQLVGTLENPGGGLLVSDYENCETLRRYFETVYKMEDGRVVPRGLLDTPPVDDVEDSVSSVLDVMEGLNVNKSAGSDGLHPTIIKLPASLLALAISALYQESLKAGKVPKHWATATVVSVQKSGDRQQPGNCRPVSLTSVLCEGLETIVRNALCEHVTRHRRKYKEGRWRSESRGVLPGHPESFRLGKSPLSDSMVADVRQNLSLIFAHVRFEYLSQEEAESKIVFVENDILNLTNVASM</sequence>
<organism evidence="3">
    <name type="scientific">Echinostoma caproni</name>
    <dbReference type="NCBI Taxonomy" id="27848"/>
    <lineage>
        <taxon>Eukaryota</taxon>
        <taxon>Metazoa</taxon>
        <taxon>Spiralia</taxon>
        <taxon>Lophotrochozoa</taxon>
        <taxon>Platyhelminthes</taxon>
        <taxon>Trematoda</taxon>
        <taxon>Digenea</taxon>
        <taxon>Plagiorchiida</taxon>
        <taxon>Echinostomata</taxon>
        <taxon>Echinostomatoidea</taxon>
        <taxon>Echinostomatidae</taxon>
        <taxon>Echinostoma</taxon>
    </lineage>
</organism>
<dbReference type="PANTHER" id="PTHR33395">
    <property type="entry name" value="TRANSCRIPTASE, PUTATIVE-RELATED-RELATED"/>
    <property type="match status" value="1"/>
</dbReference>
<dbReference type="Proteomes" id="UP000272942">
    <property type="component" value="Unassembled WGS sequence"/>
</dbReference>
<protein>
    <submittedName>
        <fullName evidence="3">Reverse transcriptase domain-containing protein</fullName>
    </submittedName>
</protein>
<dbReference type="WBParaSite" id="ECPE_0001599101-mRNA-1">
    <property type="protein sequence ID" value="ECPE_0001599101-mRNA-1"/>
    <property type="gene ID" value="ECPE_0001599101"/>
</dbReference>
<keyword evidence="2" id="KW-1185">Reference proteome</keyword>
<evidence type="ECO:0000313" key="3">
    <source>
        <dbReference type="WBParaSite" id="ECPE_0001599101-mRNA-1"/>
    </source>
</evidence>